<sequence length="284" mass="32405">MKKPFFVIFFVWVSLSALAQKKQPYVLYNAKGKKISYEKMLKTISDKDILLFGEYHNNAIAHWLQLEVTKDLKEKRNLVLGAEMFEQDNQEALDLYLAGAIKQKQLDSMARLWKNYPTDYAPLVNFAKENKIPFAASNVPRRYASMVSKGGFAVLDTLSAKEKAWIAPLPIAYDAELPGYKKMIEMMGGHGGENLPKAQAIKDATMAHFMLKYYQPGSLLIHYNGAYHSDFYDGLNWYLKRQNPSLKIATISTVSQKDIHKLNAEHLGRADFIICVDEDMTNTY</sequence>
<keyword evidence="1" id="KW-0732">Signal</keyword>
<name>A0A4R6J532_9BACT</name>
<gene>
    <name evidence="3" type="ORF">BC659_1505</name>
</gene>
<dbReference type="InterPro" id="IPR007314">
    <property type="entry name" value="Cofac_haem-bd_dom"/>
</dbReference>
<feature type="domain" description="Haem-binding uptake Tiki superfamily ChaN" evidence="2">
    <location>
        <begin position="40"/>
        <end position="239"/>
    </location>
</feature>
<feature type="chain" id="PRO_5020340278" evidence="1">
    <location>
        <begin position="20"/>
        <end position="284"/>
    </location>
</feature>
<keyword evidence="4" id="KW-1185">Reference proteome</keyword>
<dbReference type="AlphaFoldDB" id="A0A4R6J532"/>
<evidence type="ECO:0000313" key="4">
    <source>
        <dbReference type="Proteomes" id="UP000295741"/>
    </source>
</evidence>
<proteinExistence type="predicted"/>
<dbReference type="Proteomes" id="UP000295741">
    <property type="component" value="Unassembled WGS sequence"/>
</dbReference>
<dbReference type="RefSeq" id="WP_133474018.1">
    <property type="nucleotide sequence ID" value="NZ_SNWP01000010.1"/>
</dbReference>
<reference evidence="3 4" key="1">
    <citation type="submission" date="2019-03" db="EMBL/GenBank/DDBJ databases">
        <title>Genomic Encyclopedia of Archaeal and Bacterial Type Strains, Phase II (KMG-II): from individual species to whole genera.</title>
        <authorList>
            <person name="Goeker M."/>
        </authorList>
    </citation>
    <scope>NUCLEOTIDE SEQUENCE [LARGE SCALE GENOMIC DNA]</scope>
    <source>
        <strain evidence="3 4">DSM 28323</strain>
    </source>
</reference>
<dbReference type="CDD" id="cd14727">
    <property type="entry name" value="ChanN-like"/>
    <property type="match status" value="1"/>
</dbReference>
<feature type="signal peptide" evidence="1">
    <location>
        <begin position="1"/>
        <end position="19"/>
    </location>
</feature>
<protein>
    <submittedName>
        <fullName evidence="3">Putative iron-regulated protein</fullName>
    </submittedName>
</protein>
<dbReference type="Gene3D" id="3.40.50.11550">
    <property type="match status" value="1"/>
</dbReference>
<dbReference type="SUPFAM" id="SSF159501">
    <property type="entry name" value="EreA/ChaN-like"/>
    <property type="match status" value="1"/>
</dbReference>
<accession>A0A4R6J532</accession>
<organism evidence="3 4">
    <name type="scientific">Sediminibacterium goheungense</name>
    <dbReference type="NCBI Taxonomy" id="1086393"/>
    <lineage>
        <taxon>Bacteria</taxon>
        <taxon>Pseudomonadati</taxon>
        <taxon>Bacteroidota</taxon>
        <taxon>Chitinophagia</taxon>
        <taxon>Chitinophagales</taxon>
        <taxon>Chitinophagaceae</taxon>
        <taxon>Sediminibacterium</taxon>
    </lineage>
</organism>
<comment type="caution">
    <text evidence="3">The sequence shown here is derived from an EMBL/GenBank/DDBJ whole genome shotgun (WGS) entry which is preliminary data.</text>
</comment>
<dbReference type="OrthoDB" id="1680202at2"/>
<evidence type="ECO:0000313" key="3">
    <source>
        <dbReference type="EMBL" id="TDO29416.1"/>
    </source>
</evidence>
<dbReference type="EMBL" id="SNWP01000010">
    <property type="protein sequence ID" value="TDO29416.1"/>
    <property type="molecule type" value="Genomic_DNA"/>
</dbReference>
<evidence type="ECO:0000259" key="2">
    <source>
        <dbReference type="Pfam" id="PF04187"/>
    </source>
</evidence>
<evidence type="ECO:0000256" key="1">
    <source>
        <dbReference type="SAM" id="SignalP"/>
    </source>
</evidence>
<dbReference type="Pfam" id="PF04187">
    <property type="entry name" value="Cofac_haem_bdg"/>
    <property type="match status" value="1"/>
</dbReference>